<evidence type="ECO:0000259" key="11">
    <source>
        <dbReference type="Pfam" id="PF07730"/>
    </source>
</evidence>
<dbReference type="InterPro" id="IPR011712">
    <property type="entry name" value="Sig_transdc_His_kin_sub3_dim/P"/>
</dbReference>
<feature type="transmembrane region" description="Helical" evidence="9">
    <location>
        <begin position="115"/>
        <end position="135"/>
    </location>
</feature>
<dbReference type="Pfam" id="PF02518">
    <property type="entry name" value="HATPase_c"/>
    <property type="match status" value="1"/>
</dbReference>
<keyword evidence="3" id="KW-0597">Phosphoprotein</keyword>
<keyword evidence="6 13" id="KW-0418">Kinase</keyword>
<feature type="transmembrane region" description="Helical" evidence="9">
    <location>
        <begin position="452"/>
        <end position="469"/>
    </location>
</feature>
<name>A0A2P4UJK5_9ACTN</name>
<proteinExistence type="predicted"/>
<dbReference type="Gene3D" id="1.20.5.1930">
    <property type="match status" value="1"/>
</dbReference>
<dbReference type="InterPro" id="IPR036890">
    <property type="entry name" value="HATPase_C_sf"/>
</dbReference>
<keyword evidence="4 13" id="KW-0808">Transferase</keyword>
<evidence type="ECO:0000256" key="5">
    <source>
        <dbReference type="ARBA" id="ARBA00022741"/>
    </source>
</evidence>
<dbReference type="Pfam" id="PF07730">
    <property type="entry name" value="HisKA_3"/>
    <property type="match status" value="1"/>
</dbReference>
<dbReference type="AlphaFoldDB" id="A0A2P4UJK5"/>
<evidence type="ECO:0000256" key="1">
    <source>
        <dbReference type="ARBA" id="ARBA00000085"/>
    </source>
</evidence>
<dbReference type="PANTHER" id="PTHR24421:SF10">
    <property type="entry name" value="NITRATE_NITRITE SENSOR PROTEIN NARQ"/>
    <property type="match status" value="1"/>
</dbReference>
<keyword evidence="7" id="KW-0067">ATP-binding</keyword>
<evidence type="ECO:0000313" key="14">
    <source>
        <dbReference type="Proteomes" id="UP000242367"/>
    </source>
</evidence>
<keyword evidence="8" id="KW-0902">Two-component regulatory system</keyword>
<evidence type="ECO:0000259" key="10">
    <source>
        <dbReference type="Pfam" id="PF02518"/>
    </source>
</evidence>
<keyword evidence="5" id="KW-0547">Nucleotide-binding</keyword>
<feature type="transmembrane region" description="Helical" evidence="9">
    <location>
        <begin position="475"/>
        <end position="493"/>
    </location>
</feature>
<dbReference type="SUPFAM" id="SSF55874">
    <property type="entry name" value="ATPase domain of HSP90 chaperone/DNA topoisomerase II/histidine kinase"/>
    <property type="match status" value="1"/>
</dbReference>
<organism evidence="13 14">
    <name type="scientific">Actinomadura rubteroloni</name>
    <dbReference type="NCBI Taxonomy" id="1926885"/>
    <lineage>
        <taxon>Bacteria</taxon>
        <taxon>Bacillati</taxon>
        <taxon>Actinomycetota</taxon>
        <taxon>Actinomycetes</taxon>
        <taxon>Streptosporangiales</taxon>
        <taxon>Thermomonosporaceae</taxon>
        <taxon>Actinomadura</taxon>
    </lineage>
</organism>
<feature type="transmembrane region" description="Helical" evidence="9">
    <location>
        <begin position="141"/>
        <end position="161"/>
    </location>
</feature>
<dbReference type="Gene3D" id="3.30.565.10">
    <property type="entry name" value="Histidine kinase-like ATPase, C-terminal domain"/>
    <property type="match status" value="1"/>
</dbReference>
<dbReference type="InterPro" id="IPR050482">
    <property type="entry name" value="Sensor_HK_TwoCompSys"/>
</dbReference>
<keyword evidence="9" id="KW-0812">Transmembrane</keyword>
<feature type="domain" description="Histidine kinase/HSP90-like ATPase" evidence="10">
    <location>
        <begin position="294"/>
        <end position="384"/>
    </location>
</feature>
<feature type="transmembrane region" description="Helical" evidence="9">
    <location>
        <begin position="505"/>
        <end position="524"/>
    </location>
</feature>
<keyword evidence="9" id="KW-0472">Membrane</keyword>
<evidence type="ECO:0000259" key="12">
    <source>
        <dbReference type="Pfam" id="PF23539"/>
    </source>
</evidence>
<reference evidence="13 14" key="1">
    <citation type="journal article" date="2017" name="Chemistry">
        <title>Isolation, Biosynthesis and Chemical Modifications of Rubterolones A-F: Rare Tropolone Alkaloids from Actinomadura sp. 5-2.</title>
        <authorList>
            <person name="Guo H."/>
            <person name="Benndorf R."/>
            <person name="Leichnitz D."/>
            <person name="Klassen J.L."/>
            <person name="Vollmers J."/>
            <person name="Gorls H."/>
            <person name="Steinacker M."/>
            <person name="Weigel C."/>
            <person name="Dahse H.M."/>
            <person name="Kaster A.K."/>
            <person name="de Beer Z.W."/>
            <person name="Poulsen M."/>
            <person name="Beemelmanns C."/>
        </authorList>
    </citation>
    <scope>NUCLEOTIDE SEQUENCE [LARGE SCALE GENOMIC DNA]</scope>
    <source>
        <strain evidence="13 14">5-2</strain>
    </source>
</reference>
<keyword evidence="14" id="KW-1185">Reference proteome</keyword>
<evidence type="ECO:0000256" key="3">
    <source>
        <dbReference type="ARBA" id="ARBA00022553"/>
    </source>
</evidence>
<dbReference type="RefSeq" id="WP_103564250.1">
    <property type="nucleotide sequence ID" value="NZ_MTBP01000002.1"/>
</dbReference>
<gene>
    <name evidence="13" type="primary">nreB_2</name>
    <name evidence="13" type="ORF">BTM25_38630</name>
</gene>
<keyword evidence="9" id="KW-1133">Transmembrane helix</keyword>
<evidence type="ECO:0000313" key="13">
    <source>
        <dbReference type="EMBL" id="POM25220.1"/>
    </source>
</evidence>
<dbReference type="Pfam" id="PF23539">
    <property type="entry name" value="DUF7134"/>
    <property type="match status" value="1"/>
</dbReference>
<evidence type="ECO:0000256" key="7">
    <source>
        <dbReference type="ARBA" id="ARBA00022840"/>
    </source>
</evidence>
<comment type="catalytic activity">
    <reaction evidence="1">
        <text>ATP + protein L-histidine = ADP + protein N-phospho-L-histidine.</text>
        <dbReference type="EC" id="2.7.13.3"/>
    </reaction>
</comment>
<protein>
    <recommendedName>
        <fullName evidence="2">histidine kinase</fullName>
        <ecNumber evidence="2">2.7.13.3</ecNumber>
    </recommendedName>
</protein>
<dbReference type="InterPro" id="IPR055558">
    <property type="entry name" value="DUF7134"/>
</dbReference>
<dbReference type="InterPro" id="IPR003594">
    <property type="entry name" value="HATPase_dom"/>
</dbReference>
<evidence type="ECO:0000256" key="4">
    <source>
        <dbReference type="ARBA" id="ARBA00022679"/>
    </source>
</evidence>
<feature type="transmembrane region" description="Helical" evidence="9">
    <location>
        <begin position="20"/>
        <end position="40"/>
    </location>
</feature>
<dbReference type="GO" id="GO:0046983">
    <property type="term" value="F:protein dimerization activity"/>
    <property type="evidence" value="ECO:0007669"/>
    <property type="project" value="InterPro"/>
</dbReference>
<dbReference type="GO" id="GO:0000155">
    <property type="term" value="F:phosphorelay sensor kinase activity"/>
    <property type="evidence" value="ECO:0007669"/>
    <property type="project" value="InterPro"/>
</dbReference>
<feature type="domain" description="DUF7134" evidence="12">
    <location>
        <begin position="24"/>
        <end position="166"/>
    </location>
</feature>
<feature type="transmembrane region" description="Helical" evidence="9">
    <location>
        <begin position="49"/>
        <end position="68"/>
    </location>
</feature>
<feature type="transmembrane region" description="Helical" evidence="9">
    <location>
        <begin position="530"/>
        <end position="551"/>
    </location>
</feature>
<feature type="transmembrane region" description="Helical" evidence="9">
    <location>
        <begin position="80"/>
        <end position="108"/>
    </location>
</feature>
<evidence type="ECO:0000256" key="2">
    <source>
        <dbReference type="ARBA" id="ARBA00012438"/>
    </source>
</evidence>
<dbReference type="GO" id="GO:0005524">
    <property type="term" value="F:ATP binding"/>
    <property type="evidence" value="ECO:0007669"/>
    <property type="project" value="UniProtKB-KW"/>
</dbReference>
<evidence type="ECO:0000256" key="9">
    <source>
        <dbReference type="SAM" id="Phobius"/>
    </source>
</evidence>
<dbReference type="GO" id="GO:0016020">
    <property type="term" value="C:membrane"/>
    <property type="evidence" value="ECO:0007669"/>
    <property type="project" value="InterPro"/>
</dbReference>
<evidence type="ECO:0000256" key="8">
    <source>
        <dbReference type="ARBA" id="ARBA00023012"/>
    </source>
</evidence>
<dbReference type="CDD" id="cd16917">
    <property type="entry name" value="HATPase_UhpB-NarQ-NarX-like"/>
    <property type="match status" value="1"/>
</dbReference>
<evidence type="ECO:0000256" key="6">
    <source>
        <dbReference type="ARBA" id="ARBA00022777"/>
    </source>
</evidence>
<dbReference type="Proteomes" id="UP000242367">
    <property type="component" value="Unassembled WGS sequence"/>
</dbReference>
<sequence length="641" mass="66225">MLSGTDAGGAARWPGLADIAVPAVLALGQLGGTLLFNGVLGDPLDRRQWVLVWAGVLAGAAALVWRRVAPLPVLAATTAVGAACALAIHDAEVLVGGVAEVIALFSVAVRRSGRVAVVGTFALWAVVFLEFLPVRTGPGDALVTEFFNGSQFFVVLALGQLRRQRHAHRRTLAERLAAGDAERRSAAAAERRRLAQDLHDVAGHHLSAIAVHSAAAARVPDPGVARAALTAAADTGRDVQDALAHLVDLVAADTAEGRLDRLLPPLCHGLTRLGVPVTLTLEGRARRMRPEVVTAAYRIVQEALTNALRYAPGASVAVDVRYASGAVRIAVANTAPTGAGAGGGLGGGRGIAGMRERAEGVAGTLAAGPEPGGGWAVRADLPLAAPRRGPGWPEVVDGTAVVFCAVLPVLLSFVPPEPMVGGWPVAARAAMVVALVARALPLWWRRRAPWRAFAALAVLDLLWTATAGVASQTAFAVLVVGSPASLVAVYAVARYAAGRTWPAPFLGAVPWAAGLTTAIAVDPRHHTGDLAFGVLAGGGGALLLLLPFWAWGRTVALRVHRFESRALELMAARAGEAALAERHRVAIGLHGTVLDHTSRLVSTAESGLTDGADMPRALTAVAGHARAALTEMRQLLASLEN</sequence>
<comment type="caution">
    <text evidence="13">The sequence shown here is derived from an EMBL/GenBank/DDBJ whole genome shotgun (WGS) entry which is preliminary data.</text>
</comment>
<accession>A0A2P4UJK5</accession>
<dbReference type="EMBL" id="MTBP01000002">
    <property type="protein sequence ID" value="POM25220.1"/>
    <property type="molecule type" value="Genomic_DNA"/>
</dbReference>
<dbReference type="PANTHER" id="PTHR24421">
    <property type="entry name" value="NITRATE/NITRITE SENSOR PROTEIN NARX-RELATED"/>
    <property type="match status" value="1"/>
</dbReference>
<dbReference type="EC" id="2.7.13.3" evidence="2"/>
<feature type="domain" description="Signal transduction histidine kinase subgroup 3 dimerisation and phosphoacceptor" evidence="11">
    <location>
        <begin position="190"/>
        <end position="247"/>
    </location>
</feature>